<proteinExistence type="predicted"/>
<gene>
    <name evidence="1" type="ORF">g.3522</name>
</gene>
<dbReference type="InterPro" id="IPR036770">
    <property type="entry name" value="Ankyrin_rpt-contain_sf"/>
</dbReference>
<evidence type="ECO:0000313" key="1">
    <source>
        <dbReference type="EMBL" id="JAS69689.1"/>
    </source>
</evidence>
<feature type="non-terminal residue" evidence="1">
    <location>
        <position position="1"/>
    </location>
</feature>
<accession>A0A1B6H4R5</accession>
<dbReference type="AlphaFoldDB" id="A0A1B6H4R5"/>
<organism evidence="1">
    <name type="scientific">Cuerna arida</name>
    <dbReference type="NCBI Taxonomy" id="1464854"/>
    <lineage>
        <taxon>Eukaryota</taxon>
        <taxon>Metazoa</taxon>
        <taxon>Ecdysozoa</taxon>
        <taxon>Arthropoda</taxon>
        <taxon>Hexapoda</taxon>
        <taxon>Insecta</taxon>
        <taxon>Pterygota</taxon>
        <taxon>Neoptera</taxon>
        <taxon>Paraneoptera</taxon>
        <taxon>Hemiptera</taxon>
        <taxon>Auchenorrhyncha</taxon>
        <taxon>Membracoidea</taxon>
        <taxon>Cicadellidae</taxon>
        <taxon>Cicadellinae</taxon>
        <taxon>Proconiini</taxon>
        <taxon>Cuerna</taxon>
    </lineage>
</organism>
<name>A0A1B6H4R5_9HEMI</name>
<dbReference type="EMBL" id="GECZ01000080">
    <property type="protein sequence ID" value="JAS69689.1"/>
    <property type="molecule type" value="Transcribed_RNA"/>
</dbReference>
<sequence length="107" mass="12178">SYNSMETITGSEDVQNLLENIEQAFFFASKGHIEILRFFIQVVDKENYHLLNIYLKCTNKEGKTLMATAFGNGHFEIARKLIKLRTGTFLSELMNVPTVVNQGSVME</sequence>
<dbReference type="Gene3D" id="1.25.40.20">
    <property type="entry name" value="Ankyrin repeat-containing domain"/>
    <property type="match status" value="1"/>
</dbReference>
<protein>
    <submittedName>
        <fullName evidence="1">Uncharacterized protein</fullName>
    </submittedName>
</protein>
<reference evidence="1" key="1">
    <citation type="submission" date="2015-11" db="EMBL/GenBank/DDBJ databases">
        <title>De novo transcriptome assembly of four potential Pierce s Disease insect vectors from Arizona vineyards.</title>
        <authorList>
            <person name="Tassone E.E."/>
        </authorList>
    </citation>
    <scope>NUCLEOTIDE SEQUENCE</scope>
</reference>